<evidence type="ECO:0000259" key="1">
    <source>
        <dbReference type="Pfam" id="PF00149"/>
    </source>
</evidence>
<dbReference type="InterPro" id="IPR024173">
    <property type="entry name" value="Pesterase_MJ0037-like"/>
</dbReference>
<name>A0ABV2AYN5_9GAMM</name>
<dbReference type="Gene3D" id="3.60.21.10">
    <property type="match status" value="1"/>
</dbReference>
<proteinExistence type="predicted"/>
<dbReference type="InterPro" id="IPR004843">
    <property type="entry name" value="Calcineurin-like_PHP"/>
</dbReference>
<dbReference type="PANTHER" id="PTHR39323">
    <property type="entry name" value="BLR1149 PROTEIN"/>
    <property type="match status" value="1"/>
</dbReference>
<keyword evidence="3" id="KW-1185">Reference proteome</keyword>
<evidence type="ECO:0000313" key="2">
    <source>
        <dbReference type="EMBL" id="MES1928761.1"/>
    </source>
</evidence>
<dbReference type="SUPFAM" id="SSF56300">
    <property type="entry name" value="Metallo-dependent phosphatases"/>
    <property type="match status" value="1"/>
</dbReference>
<feature type="domain" description="Calcineurin-like phosphoesterase" evidence="1">
    <location>
        <begin position="37"/>
        <end position="133"/>
    </location>
</feature>
<protein>
    <submittedName>
        <fullName evidence="2">ICC-like phosphoesterase</fullName>
    </submittedName>
</protein>
<dbReference type="PIRSF" id="PIRSF000887">
    <property type="entry name" value="Pesterase_MJ0037"/>
    <property type="match status" value="1"/>
</dbReference>
<dbReference type="RefSeq" id="WP_353110016.1">
    <property type="nucleotide sequence ID" value="NZ_APND01000001.1"/>
</dbReference>
<dbReference type="EMBL" id="APND01000001">
    <property type="protein sequence ID" value="MES1928761.1"/>
    <property type="molecule type" value="Genomic_DNA"/>
</dbReference>
<dbReference type="InterPro" id="IPR029052">
    <property type="entry name" value="Metallo-depent_PP-like"/>
</dbReference>
<organism evidence="2 3">
    <name type="scientific">Salinisphaera dokdonensis CL-ES53</name>
    <dbReference type="NCBI Taxonomy" id="1304272"/>
    <lineage>
        <taxon>Bacteria</taxon>
        <taxon>Pseudomonadati</taxon>
        <taxon>Pseudomonadota</taxon>
        <taxon>Gammaproteobacteria</taxon>
        <taxon>Salinisphaerales</taxon>
        <taxon>Salinisphaeraceae</taxon>
        <taxon>Salinisphaera</taxon>
    </lineage>
</organism>
<dbReference type="Pfam" id="PF00149">
    <property type="entry name" value="Metallophos"/>
    <property type="match status" value="1"/>
</dbReference>
<gene>
    <name evidence="2" type="ORF">SADO_05860</name>
</gene>
<dbReference type="InterPro" id="IPR026336">
    <property type="entry name" value="PdeM-like"/>
</dbReference>
<dbReference type="Proteomes" id="UP001460888">
    <property type="component" value="Unassembled WGS sequence"/>
</dbReference>
<evidence type="ECO:0000313" key="3">
    <source>
        <dbReference type="Proteomes" id="UP001460888"/>
    </source>
</evidence>
<dbReference type="NCBIfam" id="TIGR04123">
    <property type="entry name" value="P_estr_lig_assc"/>
    <property type="match status" value="1"/>
</dbReference>
<accession>A0ABV2AYN5</accession>
<sequence>MNSASPRPAPRAVVEIELAGEILELRADHSVYWPAKRTLFVADTHFGKAGVFRRQGLGVPRGTTDTDLERLGAALNETGAERLIILGDFVHAPPAADAPWLARFAAWRERFAGVEMIVTRGNHDRADRLPIDCDIGWHAGSLFEAPFVLRHEPEADPRGAVLAGHIHPVVRLGDGSESLRAPVFWRHADGLMLPAFCSFAGGGRVSPREGDRVFVVGEGEVVEAMTPDRRTRAQ</sequence>
<comment type="caution">
    <text evidence="2">The sequence shown here is derived from an EMBL/GenBank/DDBJ whole genome shotgun (WGS) entry which is preliminary data.</text>
</comment>
<dbReference type="PANTHER" id="PTHR39323:SF1">
    <property type="entry name" value="BLR1149 PROTEIN"/>
    <property type="match status" value="1"/>
</dbReference>
<reference evidence="2 3" key="1">
    <citation type="submission" date="2013-03" db="EMBL/GenBank/DDBJ databases">
        <title>Salinisphaera dokdonensis CL-ES53 Genome Sequencing.</title>
        <authorList>
            <person name="Li C."/>
            <person name="Lai Q."/>
            <person name="Shao Z."/>
        </authorList>
    </citation>
    <scope>NUCLEOTIDE SEQUENCE [LARGE SCALE GENOMIC DNA]</scope>
    <source>
        <strain evidence="2 3">CL-ES53</strain>
    </source>
</reference>